<keyword evidence="5" id="KW-0547">Nucleotide-binding</keyword>
<organism evidence="12 13">
    <name type="scientific">Lepisosteus oculatus</name>
    <name type="common">Spotted gar</name>
    <dbReference type="NCBI Taxonomy" id="7918"/>
    <lineage>
        <taxon>Eukaryota</taxon>
        <taxon>Metazoa</taxon>
        <taxon>Chordata</taxon>
        <taxon>Craniata</taxon>
        <taxon>Vertebrata</taxon>
        <taxon>Euteleostomi</taxon>
        <taxon>Actinopterygii</taxon>
        <taxon>Neopterygii</taxon>
        <taxon>Holostei</taxon>
        <taxon>Semionotiformes</taxon>
        <taxon>Lepisosteidae</taxon>
        <taxon>Lepisosteus</taxon>
    </lineage>
</organism>
<dbReference type="FunCoup" id="W5NHT3">
    <property type="interactions" value="571"/>
</dbReference>
<dbReference type="EC" id="6.5.1.3" evidence="3"/>
<evidence type="ECO:0000256" key="1">
    <source>
        <dbReference type="ARBA" id="ARBA00001936"/>
    </source>
</evidence>
<proteinExistence type="predicted"/>
<keyword evidence="4" id="KW-0436">Ligase</keyword>
<evidence type="ECO:0000256" key="3">
    <source>
        <dbReference type="ARBA" id="ARBA00012724"/>
    </source>
</evidence>
<dbReference type="InParanoid" id="W5NHT3"/>
<comment type="catalytic activity">
    <reaction evidence="8">
        <text>ATP + (ribonucleotide)n-3'-hydroxyl + 5'-phospho-(ribonucleotide)m = (ribonucleotide)n+m + AMP + diphosphate.</text>
        <dbReference type="EC" id="6.5.1.3"/>
    </reaction>
</comment>
<dbReference type="AlphaFoldDB" id="W5NHT3"/>
<dbReference type="GO" id="GO:0000302">
    <property type="term" value="P:response to reactive oxygen species"/>
    <property type="evidence" value="ECO:0007669"/>
    <property type="project" value="InterPro"/>
</dbReference>
<keyword evidence="13" id="KW-1185">Reference proteome</keyword>
<protein>
    <recommendedName>
        <fullName evidence="9">RNA ligase 1</fullName>
        <ecNumber evidence="3">6.5.1.3</ecNumber>
    </recommendedName>
    <alternativeName>
        <fullName evidence="10">RNA ligase</fullName>
    </alternativeName>
</protein>
<evidence type="ECO:0000256" key="11">
    <source>
        <dbReference type="ARBA" id="ARBA00045151"/>
    </source>
</evidence>
<dbReference type="GO" id="GO:0005524">
    <property type="term" value="F:ATP binding"/>
    <property type="evidence" value="ECO:0007669"/>
    <property type="project" value="UniProtKB-KW"/>
</dbReference>
<evidence type="ECO:0000256" key="4">
    <source>
        <dbReference type="ARBA" id="ARBA00022598"/>
    </source>
</evidence>
<sequence length="324" mass="37233">MRRLGSVQQKIPCVFLTEVKNEPSRKRECQQFQVFATEHLNPKALASDVANAIATEKLDGTCCYVSSYKGKPYLWARFDRKPNKQADKRFKKFQYSQKNSTEFTWSVEEDFKAVPDSWIAAHGVQRCNGQPQPDECGHIPEGWVPVEKNNKQYCWHSSVVNYEAGVALVLRPWGEEELEITIVPLSELLEQTLELIGTNINGNPYGLGSKKKPFHLLVPHGVLKIRNAPAVNYQQLVGWFQRCGEANVEGIVWHCNDGTLVKLHRHHLGLKWPDVDTYLNSRPVVVHVDVTRYEWEFPVMDLFTALSQFNGQKFEHIRDIQFDV</sequence>
<reference evidence="12" key="2">
    <citation type="submission" date="2025-08" db="UniProtKB">
        <authorList>
            <consortium name="Ensembl"/>
        </authorList>
    </citation>
    <scope>IDENTIFICATION</scope>
</reference>
<dbReference type="Ensembl" id="ENSLOCT00000020225.1">
    <property type="protein sequence ID" value="ENSLOCP00000020192.1"/>
    <property type="gene ID" value="ENSLOCG00000016350.1"/>
</dbReference>
<keyword evidence="6" id="KW-0692">RNA repair</keyword>
<evidence type="ECO:0000256" key="7">
    <source>
        <dbReference type="ARBA" id="ARBA00022840"/>
    </source>
</evidence>
<name>W5NHT3_LEPOC</name>
<comment type="cofactor">
    <cofactor evidence="1">
        <name>Mn(2+)</name>
        <dbReference type="ChEBI" id="CHEBI:29035"/>
    </cofactor>
</comment>
<dbReference type="EMBL" id="AHAT01008653">
    <property type="status" value="NOT_ANNOTATED_CDS"/>
    <property type="molecule type" value="Genomic_DNA"/>
</dbReference>
<dbReference type="GeneTree" id="ENSGT00500000044938"/>
<reference evidence="12" key="3">
    <citation type="submission" date="2025-09" db="UniProtKB">
        <authorList>
            <consortium name="Ensembl"/>
        </authorList>
    </citation>
    <scope>IDENTIFICATION</scope>
</reference>
<evidence type="ECO:0000313" key="13">
    <source>
        <dbReference type="Proteomes" id="UP000018468"/>
    </source>
</evidence>
<dbReference type="Pfam" id="PF17720">
    <property type="entry name" value="RLIG1"/>
    <property type="match status" value="1"/>
</dbReference>
<dbReference type="Proteomes" id="UP000018468">
    <property type="component" value="Linkage group LG8"/>
</dbReference>
<dbReference type="PANTHER" id="PTHR31219">
    <property type="entry name" value="CHROMOSOME 28 C12ORF29 HOMOLOG"/>
    <property type="match status" value="1"/>
</dbReference>
<comment type="function">
    <text evidence="11">Functions as an RNA ligase, in vitro. The ligation reaction entails three nucleotidyl transfer steps. In the first step, the RNA ligase reacts with ATP in the absence of nucleic acid to form a covalent ligase-AMP intermediate and release pyrophosphate. In step 2, the ligase-AMP binds to the nucleic acid and transfers the adenylate to the 5'-PO4 terminus to form an adenylylated intermediate. In step 3, the RNA ligase directs the attack of the 3'-OH on the 5'-phosphoanhydride linkage, resulting in a repaired 3'-5' phosphodiester and release of AMP. Exhibits selectivity for single-stranded RNA substrates and may not have nick-sealing activity on double-stranded DNA-RNA hybrids. May play a role in maintaining RNA integrity under stress conditions, for example in response to reactive oxygen species (ROS).</text>
</comment>
<dbReference type="InterPro" id="IPR041211">
    <property type="entry name" value="RLIG1"/>
</dbReference>
<dbReference type="HOGENOM" id="CLU_074918_0_0_1"/>
<evidence type="ECO:0000256" key="6">
    <source>
        <dbReference type="ARBA" id="ARBA00022800"/>
    </source>
</evidence>
<dbReference type="eggNOG" id="ENOG502QWBV">
    <property type="taxonomic scope" value="Eukaryota"/>
</dbReference>
<dbReference type="PANTHER" id="PTHR31219:SF2">
    <property type="entry name" value="RNA LIGASE 1"/>
    <property type="match status" value="1"/>
</dbReference>
<comment type="cofactor">
    <cofactor evidence="2">
        <name>Mg(2+)</name>
        <dbReference type="ChEBI" id="CHEBI:18420"/>
    </cofactor>
</comment>
<dbReference type="Bgee" id="ENSLOCG00000016350">
    <property type="expression patterns" value="Expressed in ovary and 13 other cell types or tissues"/>
</dbReference>
<evidence type="ECO:0000256" key="5">
    <source>
        <dbReference type="ARBA" id="ARBA00022741"/>
    </source>
</evidence>
<dbReference type="OMA" id="KQFMYSA"/>
<accession>W5NHT3</accession>
<keyword evidence="7" id="KW-0067">ATP-binding</keyword>
<evidence type="ECO:0000256" key="10">
    <source>
        <dbReference type="ARBA" id="ARBA00035432"/>
    </source>
</evidence>
<evidence type="ECO:0000256" key="2">
    <source>
        <dbReference type="ARBA" id="ARBA00001946"/>
    </source>
</evidence>
<reference evidence="13" key="1">
    <citation type="submission" date="2011-12" db="EMBL/GenBank/DDBJ databases">
        <title>The Draft Genome of Lepisosteus oculatus.</title>
        <authorList>
            <consortium name="The Broad Institute Genome Assembly &amp; Analysis Group"/>
            <consortium name="Computational R&amp;D Group"/>
            <consortium name="and Sequencing Platform"/>
            <person name="Di Palma F."/>
            <person name="Alfoldi J."/>
            <person name="Johnson J."/>
            <person name="Berlin A."/>
            <person name="Gnerre S."/>
            <person name="Jaffe D."/>
            <person name="MacCallum I."/>
            <person name="Young S."/>
            <person name="Walker B.J."/>
            <person name="Lander E.S."/>
            <person name="Lindblad-Toh K."/>
        </authorList>
    </citation>
    <scope>NUCLEOTIDE SEQUENCE [LARGE SCALE GENOMIC DNA]</scope>
</reference>
<evidence type="ECO:0000256" key="8">
    <source>
        <dbReference type="ARBA" id="ARBA00034038"/>
    </source>
</evidence>
<dbReference type="GO" id="GO:0003972">
    <property type="term" value="F:RNA ligase (ATP) activity"/>
    <property type="evidence" value="ECO:0007669"/>
    <property type="project" value="UniProtKB-EC"/>
</dbReference>
<evidence type="ECO:0000313" key="12">
    <source>
        <dbReference type="Ensembl" id="ENSLOCP00000020192.1"/>
    </source>
</evidence>
<evidence type="ECO:0000256" key="9">
    <source>
        <dbReference type="ARBA" id="ARBA00035168"/>
    </source>
</evidence>
<dbReference type="GO" id="GO:0042245">
    <property type="term" value="P:RNA repair"/>
    <property type="evidence" value="ECO:0007669"/>
    <property type="project" value="UniProtKB-KW"/>
</dbReference>